<dbReference type="GO" id="GO:0016746">
    <property type="term" value="F:acyltransferase activity"/>
    <property type="evidence" value="ECO:0007669"/>
    <property type="project" value="UniProtKB-KW"/>
</dbReference>
<evidence type="ECO:0000256" key="4">
    <source>
        <dbReference type="ARBA" id="ARBA00023315"/>
    </source>
</evidence>
<dbReference type="PROSITE" id="PS00101">
    <property type="entry name" value="HEXAPEP_TRANSFERASES"/>
    <property type="match status" value="1"/>
</dbReference>
<dbReference type="InterPro" id="IPR011004">
    <property type="entry name" value="Trimer_LpxA-like_sf"/>
</dbReference>
<dbReference type="InterPro" id="IPR018357">
    <property type="entry name" value="Hexapep_transf_CS"/>
</dbReference>
<accession>A0A1E7Q4T9</accession>
<evidence type="ECO:0000256" key="3">
    <source>
        <dbReference type="ARBA" id="ARBA00022737"/>
    </source>
</evidence>
<dbReference type="EMBL" id="MKEK01000001">
    <property type="protein sequence ID" value="OEY69214.1"/>
    <property type="molecule type" value="Genomic_DNA"/>
</dbReference>
<evidence type="ECO:0000313" key="6">
    <source>
        <dbReference type="Proteomes" id="UP000242258"/>
    </source>
</evidence>
<sequence>MSNFYNDEELAQLGFKSVGRNNKISKKTSFYNTSRIELGNDVRIDDFCVISACAEGFVKIGNRVHIAAHCFIEAPAGVTLEDFSGLAARCTIYGGSDDYGGEYLTNPCVPLEFRKCTNKHVHIKKHAVIGTGSTILFGVTIGAGSAVGSMAFVTKSIPDSAIAIGIPAKVVKKRSAKLFELEEQLLKKQ</sequence>
<protein>
    <submittedName>
        <fullName evidence="5">Galactoside O-acetyltransferase</fullName>
    </submittedName>
</protein>
<dbReference type="AlphaFoldDB" id="A0A1E7Q4T9"/>
<keyword evidence="2 5" id="KW-0808">Transferase</keyword>
<comment type="similarity">
    <text evidence="1">Belongs to the transferase hexapeptide repeat family.</text>
</comment>
<evidence type="ECO:0000256" key="2">
    <source>
        <dbReference type="ARBA" id="ARBA00022679"/>
    </source>
</evidence>
<dbReference type="RefSeq" id="WP_070048780.1">
    <property type="nucleotide sequence ID" value="NZ_CBCSDO010000006.1"/>
</dbReference>
<keyword evidence="3" id="KW-0677">Repeat</keyword>
<name>A0A1E7Q4T9_9GAMM</name>
<evidence type="ECO:0000313" key="5">
    <source>
        <dbReference type="EMBL" id="OEY69214.1"/>
    </source>
</evidence>
<dbReference type="OrthoDB" id="9815592at2"/>
<dbReference type="Gene3D" id="2.160.10.10">
    <property type="entry name" value="Hexapeptide repeat proteins"/>
    <property type="match status" value="1"/>
</dbReference>
<dbReference type="PANTHER" id="PTHR43300:SF12">
    <property type="entry name" value="CHLORAMPHENICOL ACETYLTRANSFERASE"/>
    <property type="match status" value="1"/>
</dbReference>
<organism evidence="5 6">
    <name type="scientific">Rheinheimera salexigens</name>
    <dbReference type="NCBI Taxonomy" id="1628148"/>
    <lineage>
        <taxon>Bacteria</taxon>
        <taxon>Pseudomonadati</taxon>
        <taxon>Pseudomonadota</taxon>
        <taxon>Gammaproteobacteria</taxon>
        <taxon>Chromatiales</taxon>
        <taxon>Chromatiaceae</taxon>
        <taxon>Rheinheimera</taxon>
    </lineage>
</organism>
<keyword evidence="4" id="KW-0012">Acyltransferase</keyword>
<dbReference type="Proteomes" id="UP000242258">
    <property type="component" value="Unassembled WGS sequence"/>
</dbReference>
<gene>
    <name evidence="5" type="ORF">BI198_06235</name>
</gene>
<comment type="caution">
    <text evidence="5">The sequence shown here is derived from an EMBL/GenBank/DDBJ whole genome shotgun (WGS) entry which is preliminary data.</text>
</comment>
<dbReference type="PANTHER" id="PTHR43300">
    <property type="entry name" value="ACETYLTRANSFERASE"/>
    <property type="match status" value="1"/>
</dbReference>
<proteinExistence type="inferred from homology"/>
<dbReference type="STRING" id="1628148.BI198_06235"/>
<evidence type="ECO:0000256" key="1">
    <source>
        <dbReference type="ARBA" id="ARBA00007274"/>
    </source>
</evidence>
<reference evidence="6" key="1">
    <citation type="submission" date="2016-09" db="EMBL/GenBank/DDBJ databases">
        <authorList>
            <person name="Wan X."/>
            <person name="Hou S."/>
        </authorList>
    </citation>
    <scope>NUCLEOTIDE SEQUENCE [LARGE SCALE GENOMIC DNA]</scope>
    <source>
        <strain evidence="6">KH87</strain>
    </source>
</reference>
<dbReference type="CDD" id="cd04647">
    <property type="entry name" value="LbH_MAT_like"/>
    <property type="match status" value="1"/>
</dbReference>
<dbReference type="SUPFAM" id="SSF51161">
    <property type="entry name" value="Trimeric LpxA-like enzymes"/>
    <property type="match status" value="1"/>
</dbReference>
<dbReference type="InterPro" id="IPR050179">
    <property type="entry name" value="Trans_hexapeptide_repeat"/>
</dbReference>
<keyword evidence="6" id="KW-1185">Reference proteome</keyword>